<dbReference type="PANTHER" id="PTHR28626:SF3">
    <property type="entry name" value="SRR1-LIKE PROTEIN"/>
    <property type="match status" value="1"/>
</dbReference>
<dbReference type="InterPro" id="IPR012942">
    <property type="entry name" value="SRR1-like"/>
</dbReference>
<dbReference type="PANTHER" id="PTHR28626">
    <property type="entry name" value="SRR1-LIKE PROTEIN"/>
    <property type="match status" value="1"/>
</dbReference>
<proteinExistence type="inferred from homology"/>
<evidence type="ECO:0000256" key="1">
    <source>
        <dbReference type="ARBA" id="ARBA00009856"/>
    </source>
</evidence>
<comment type="similarity">
    <text evidence="1">Belongs to the SRR1 family.</text>
</comment>
<reference evidence="3 4" key="1">
    <citation type="journal article" date="2019" name="Front. Genet.">
        <title>Whole-Genome Sequencing of the Opportunistic Yeast Pathogen Candida inconspicua Uncovers Its Hybrid Origin.</title>
        <authorList>
            <person name="Mixao V."/>
            <person name="Hansen A.P."/>
            <person name="Saus E."/>
            <person name="Boekhout T."/>
            <person name="Lass-Florl C."/>
            <person name="Gabaldon T."/>
        </authorList>
    </citation>
    <scope>NUCLEOTIDE SEQUENCE [LARGE SCALE GENOMIC DNA]</scope>
    <source>
        <strain evidence="3 4">CBS 180</strain>
    </source>
</reference>
<keyword evidence="4" id="KW-1185">Reference proteome</keyword>
<sequence>MVPSLAREYENKLKKLENSKLINDSTRILDTATVSSIRCLGLGSITVSSQAMYQLCFISLIKNHLEKTHHNSEIRVTLWDPVFTDEETSFLKNEFNYIVDEKEPLRTEDTLYFMPHFPIVALENIITKHKPRYIFSNNLLVYTFKFTDTKYFELYPNCARIVKLIQSELKNKPKEENQTSDFQIVSRKKKISKRTQYVPKTVHYDFESAYFANVNFIEVSEGNNSDRPWSNAFTDLAFFEIISKNK</sequence>
<protein>
    <recommendedName>
        <fullName evidence="2">SRR1-like domain-containing protein</fullName>
    </recommendedName>
</protein>
<dbReference type="EMBL" id="SELW01000349">
    <property type="protein sequence ID" value="TID29002.1"/>
    <property type="molecule type" value="Genomic_DNA"/>
</dbReference>
<dbReference type="InterPro" id="IPR040044">
    <property type="entry name" value="SRR1L"/>
</dbReference>
<organism evidence="3 4">
    <name type="scientific">Pichia inconspicua</name>
    <dbReference type="NCBI Taxonomy" id="52247"/>
    <lineage>
        <taxon>Eukaryota</taxon>
        <taxon>Fungi</taxon>
        <taxon>Dikarya</taxon>
        <taxon>Ascomycota</taxon>
        <taxon>Saccharomycotina</taxon>
        <taxon>Pichiomycetes</taxon>
        <taxon>Pichiales</taxon>
        <taxon>Pichiaceae</taxon>
        <taxon>Pichia</taxon>
    </lineage>
</organism>
<evidence type="ECO:0000313" key="3">
    <source>
        <dbReference type="EMBL" id="TID29002.1"/>
    </source>
</evidence>
<dbReference type="Pfam" id="PF07985">
    <property type="entry name" value="SRR1"/>
    <property type="match status" value="1"/>
</dbReference>
<evidence type="ECO:0000259" key="2">
    <source>
        <dbReference type="Pfam" id="PF07985"/>
    </source>
</evidence>
<gene>
    <name evidence="3" type="ORF">CANINC_002150</name>
</gene>
<dbReference type="GO" id="GO:0005737">
    <property type="term" value="C:cytoplasm"/>
    <property type="evidence" value="ECO:0007669"/>
    <property type="project" value="TreeGrafter"/>
</dbReference>
<accession>A0A4T0X1U9</accession>
<name>A0A4T0X1U9_9ASCO</name>
<dbReference type="GO" id="GO:0005634">
    <property type="term" value="C:nucleus"/>
    <property type="evidence" value="ECO:0007669"/>
    <property type="project" value="TreeGrafter"/>
</dbReference>
<dbReference type="Proteomes" id="UP000307173">
    <property type="component" value="Unassembled WGS sequence"/>
</dbReference>
<dbReference type="OrthoDB" id="551431at2759"/>
<comment type="caution">
    <text evidence="3">The sequence shown here is derived from an EMBL/GenBank/DDBJ whole genome shotgun (WGS) entry which is preliminary data.</text>
</comment>
<evidence type="ECO:0000313" key="4">
    <source>
        <dbReference type="Proteomes" id="UP000307173"/>
    </source>
</evidence>
<feature type="domain" description="SRR1-like" evidence="2">
    <location>
        <begin position="30"/>
        <end position="238"/>
    </location>
</feature>
<dbReference type="AlphaFoldDB" id="A0A4T0X1U9"/>